<dbReference type="PANTHER" id="PTHR12110">
    <property type="entry name" value="HYDROXYPYRUVATE ISOMERASE"/>
    <property type="match status" value="1"/>
</dbReference>
<dbReference type="PANTHER" id="PTHR12110:SF21">
    <property type="entry name" value="XYLOSE ISOMERASE-LIKE TIM BARREL DOMAIN-CONTAINING PROTEIN"/>
    <property type="match status" value="1"/>
</dbReference>
<protein>
    <submittedName>
        <fullName evidence="3">Protein FrlC</fullName>
    </submittedName>
</protein>
<dbReference type="EMBL" id="FOZN01000001">
    <property type="protein sequence ID" value="SFS00119.1"/>
    <property type="molecule type" value="Genomic_DNA"/>
</dbReference>
<sequence length="285" mass="30828">MLTIDSVTGTNFAYHRVPLTRWLDDMVALERRELELWGIAQHVDLLELTVPAVRKLKGELDARGLRVACVTPEQIMYPVNFASADPAIIARTQRMFTNAAELCAELGGDLVFLTPGWGWEGEPVQDAQRRAAAQLHDIAEHAAGLGLRCVLEALQRHESNLGVGIEQLGAVLDAADAPALGVALDTVAMATSGEGIDDYFSRFGDRVWHVHLVDGSPGGHRAWGDGELPLVDYLTALRAVGYEGLLTPELFGTPYVYDPTAAHAANLASIRQAFERVDAGIAGIR</sequence>
<evidence type="ECO:0000313" key="3">
    <source>
        <dbReference type="EMBL" id="SFS00119.1"/>
    </source>
</evidence>
<dbReference type="Gene3D" id="3.20.20.150">
    <property type="entry name" value="Divalent-metal-dependent TIM barrel enzymes"/>
    <property type="match status" value="1"/>
</dbReference>
<dbReference type="AlphaFoldDB" id="A0AA94HKH2"/>
<dbReference type="InterPro" id="IPR036237">
    <property type="entry name" value="Xyl_isomerase-like_sf"/>
</dbReference>
<evidence type="ECO:0000256" key="1">
    <source>
        <dbReference type="ARBA" id="ARBA00023277"/>
    </source>
</evidence>
<accession>A0AA94HKH2</accession>
<comment type="caution">
    <text evidence="3">The sequence shown here is derived from an EMBL/GenBank/DDBJ whole genome shotgun (WGS) entry which is preliminary data.</text>
</comment>
<dbReference type="SUPFAM" id="SSF51658">
    <property type="entry name" value="Xylose isomerase-like"/>
    <property type="match status" value="1"/>
</dbReference>
<organism evidence="3 4">
    <name type="scientific">Agrococcus baldri</name>
    <dbReference type="NCBI Taxonomy" id="153730"/>
    <lineage>
        <taxon>Bacteria</taxon>
        <taxon>Bacillati</taxon>
        <taxon>Actinomycetota</taxon>
        <taxon>Actinomycetes</taxon>
        <taxon>Micrococcales</taxon>
        <taxon>Microbacteriaceae</taxon>
        <taxon>Agrococcus</taxon>
    </lineage>
</organism>
<keyword evidence="1" id="KW-0119">Carbohydrate metabolism</keyword>
<proteinExistence type="predicted"/>
<reference evidence="3 4" key="1">
    <citation type="submission" date="2016-10" db="EMBL/GenBank/DDBJ databases">
        <authorList>
            <person name="Varghese N."/>
            <person name="Submissions S."/>
        </authorList>
    </citation>
    <scope>NUCLEOTIDE SEQUENCE [LARGE SCALE GENOMIC DNA]</scope>
    <source>
        <strain evidence="3 4">IAM 15147</strain>
    </source>
</reference>
<dbReference type="InterPro" id="IPR050312">
    <property type="entry name" value="IolE/XylAMocC-like"/>
</dbReference>
<dbReference type="RefSeq" id="WP_092915386.1">
    <property type="nucleotide sequence ID" value="NZ_FOZN01000001.1"/>
</dbReference>
<dbReference type="InterPro" id="IPR013022">
    <property type="entry name" value="Xyl_isomerase-like_TIM-brl"/>
</dbReference>
<dbReference type="Pfam" id="PF01261">
    <property type="entry name" value="AP_endonuc_2"/>
    <property type="match status" value="1"/>
</dbReference>
<evidence type="ECO:0000313" key="4">
    <source>
        <dbReference type="Proteomes" id="UP000198506"/>
    </source>
</evidence>
<evidence type="ECO:0000259" key="2">
    <source>
        <dbReference type="Pfam" id="PF01261"/>
    </source>
</evidence>
<name>A0AA94HKH2_9MICO</name>
<keyword evidence="4" id="KW-1185">Reference proteome</keyword>
<gene>
    <name evidence="3" type="ORF">SAMN04487783_0420</name>
</gene>
<feature type="domain" description="Xylose isomerase-like TIM barrel" evidence="2">
    <location>
        <begin position="44"/>
        <end position="271"/>
    </location>
</feature>
<dbReference type="Proteomes" id="UP000198506">
    <property type="component" value="Unassembled WGS sequence"/>
</dbReference>